<feature type="transmembrane region" description="Helical" evidence="2">
    <location>
        <begin position="20"/>
        <end position="43"/>
    </location>
</feature>
<dbReference type="GO" id="GO:0005524">
    <property type="term" value="F:ATP binding"/>
    <property type="evidence" value="ECO:0007669"/>
    <property type="project" value="UniProtKB-UniRule"/>
</dbReference>
<dbReference type="Proteomes" id="UP000053342">
    <property type="component" value="Unassembled WGS sequence"/>
</dbReference>
<organism evidence="4 5">
    <name type="scientific">Exophiala oligosperma</name>
    <dbReference type="NCBI Taxonomy" id="215243"/>
    <lineage>
        <taxon>Eukaryota</taxon>
        <taxon>Fungi</taxon>
        <taxon>Dikarya</taxon>
        <taxon>Ascomycota</taxon>
        <taxon>Pezizomycotina</taxon>
        <taxon>Eurotiomycetes</taxon>
        <taxon>Chaetothyriomycetidae</taxon>
        <taxon>Chaetothyriales</taxon>
        <taxon>Herpotrichiellaceae</taxon>
        <taxon>Exophiala</taxon>
    </lineage>
</organism>
<dbReference type="HOGENOM" id="CLU_026180_1_0_1"/>
<evidence type="ECO:0000256" key="1">
    <source>
        <dbReference type="PROSITE-ProRule" id="PRU00409"/>
    </source>
</evidence>
<proteinExistence type="predicted"/>
<dbReference type="InterPro" id="IPR036291">
    <property type="entry name" value="NAD(P)-bd_dom_sf"/>
</dbReference>
<dbReference type="AlphaFoldDB" id="A0A0D2AWS7"/>
<keyword evidence="5" id="KW-1185">Reference proteome</keyword>
<name>A0A0D2AWS7_9EURO</name>
<dbReference type="SUPFAM" id="SSF56059">
    <property type="entry name" value="Glutathione synthetase ATP-binding domain-like"/>
    <property type="match status" value="1"/>
</dbReference>
<dbReference type="VEuPathDB" id="FungiDB:PV06_05279"/>
<evidence type="ECO:0000259" key="3">
    <source>
        <dbReference type="PROSITE" id="PS50975"/>
    </source>
</evidence>
<keyword evidence="2" id="KW-0812">Transmembrane</keyword>
<dbReference type="EMBL" id="KN847335">
    <property type="protein sequence ID" value="KIW44256.1"/>
    <property type="molecule type" value="Genomic_DNA"/>
</dbReference>
<dbReference type="SUPFAM" id="SSF51735">
    <property type="entry name" value="NAD(P)-binding Rossmann-fold domains"/>
    <property type="match status" value="1"/>
</dbReference>
<evidence type="ECO:0000313" key="5">
    <source>
        <dbReference type="Proteomes" id="UP000053342"/>
    </source>
</evidence>
<dbReference type="Gene3D" id="3.30.470.20">
    <property type="entry name" value="ATP-grasp fold, B domain"/>
    <property type="match status" value="1"/>
</dbReference>
<keyword evidence="1" id="KW-0067">ATP-binding</keyword>
<dbReference type="PROSITE" id="PS50975">
    <property type="entry name" value="ATP_GRASP"/>
    <property type="match status" value="1"/>
</dbReference>
<feature type="transmembrane region" description="Helical" evidence="2">
    <location>
        <begin position="63"/>
        <end position="82"/>
    </location>
</feature>
<keyword evidence="1" id="KW-0547">Nucleotide-binding</keyword>
<keyword evidence="2" id="KW-1133">Transmembrane helix</keyword>
<protein>
    <recommendedName>
        <fullName evidence="3">ATP-grasp domain-containing protein</fullName>
    </recommendedName>
</protein>
<sequence>MLDGNSSVLSHRLQNAGLLLLSLIFLPMDTFILIASLLLAVVLPSHAGRTRRHSDASASSPRIILVTGVGMTKGLALARLFYQAGHVVIGADFEPNGALVCGRMSKALYKFYRLRKPTTKAGSAPYIQSLLEIITKEKIDLWVSCSGVASAVEDGTAKEIVESRTSCRAIQFDVDTTQTLHEKHTFIAHTREIGLNVPETHEVCSRARVECILRNAPPGRQYIMKTVGVDDAARGDMTLLPKSTPMETSKHIAKLKISADSPWILQQFIKGKEYCTHSLVVNGQVKAFVACPSAELLMHYETLHPTSALSKAMLDFTSKYAANGGPAFTGHLSFDFMVEDSAKITLYPIECNPRAHTAVALFNGTSTMIDGYLSVLEKSPAAQTSAIARPLHNDKYYWIGHDLVTRVLLPTFGFLSLQNTFRDLVRNNVDFTTHLLTWKDGTYEIWDPLPWWWLYHVYWPMQFFSCIWTGSKWSRINVSTTKMFQC</sequence>
<dbReference type="OrthoDB" id="186626at2759"/>
<feature type="domain" description="ATP-grasp" evidence="3">
    <location>
        <begin position="187"/>
        <end position="377"/>
    </location>
</feature>
<dbReference type="InterPro" id="IPR011761">
    <property type="entry name" value="ATP-grasp"/>
</dbReference>
<dbReference type="Gene3D" id="3.40.50.20">
    <property type="match status" value="1"/>
</dbReference>
<dbReference type="RefSeq" id="XP_016264472.1">
    <property type="nucleotide sequence ID" value="XM_016406266.1"/>
</dbReference>
<evidence type="ECO:0000313" key="4">
    <source>
        <dbReference type="EMBL" id="KIW44256.1"/>
    </source>
</evidence>
<dbReference type="GeneID" id="27357353"/>
<evidence type="ECO:0000256" key="2">
    <source>
        <dbReference type="SAM" id="Phobius"/>
    </source>
</evidence>
<dbReference type="STRING" id="215243.A0A0D2AWS7"/>
<gene>
    <name evidence="4" type="ORF">PV06_05279</name>
</gene>
<dbReference type="GO" id="GO:0046872">
    <property type="term" value="F:metal ion binding"/>
    <property type="evidence" value="ECO:0007669"/>
    <property type="project" value="InterPro"/>
</dbReference>
<keyword evidence="2" id="KW-0472">Membrane</keyword>
<reference evidence="4 5" key="1">
    <citation type="submission" date="2015-01" db="EMBL/GenBank/DDBJ databases">
        <title>The Genome Sequence of Exophiala oligosperma CBS72588.</title>
        <authorList>
            <consortium name="The Broad Institute Genomics Platform"/>
            <person name="Cuomo C."/>
            <person name="de Hoog S."/>
            <person name="Gorbushina A."/>
            <person name="Stielow B."/>
            <person name="Teixiera M."/>
            <person name="Abouelleil A."/>
            <person name="Chapman S.B."/>
            <person name="Priest M."/>
            <person name="Young S.K."/>
            <person name="Wortman J."/>
            <person name="Nusbaum C."/>
            <person name="Birren B."/>
        </authorList>
    </citation>
    <scope>NUCLEOTIDE SEQUENCE [LARGE SCALE GENOMIC DNA]</scope>
    <source>
        <strain evidence="4 5">CBS 72588</strain>
    </source>
</reference>
<accession>A0A0D2AWS7</accession>